<dbReference type="AlphaFoldDB" id="A0A9D4L6J1"/>
<organism evidence="2 3">
    <name type="scientific">Dreissena polymorpha</name>
    <name type="common">Zebra mussel</name>
    <name type="synonym">Mytilus polymorpha</name>
    <dbReference type="NCBI Taxonomy" id="45954"/>
    <lineage>
        <taxon>Eukaryota</taxon>
        <taxon>Metazoa</taxon>
        <taxon>Spiralia</taxon>
        <taxon>Lophotrochozoa</taxon>
        <taxon>Mollusca</taxon>
        <taxon>Bivalvia</taxon>
        <taxon>Autobranchia</taxon>
        <taxon>Heteroconchia</taxon>
        <taxon>Euheterodonta</taxon>
        <taxon>Imparidentia</taxon>
        <taxon>Neoheterodontei</taxon>
        <taxon>Myida</taxon>
        <taxon>Dreissenoidea</taxon>
        <taxon>Dreissenidae</taxon>
        <taxon>Dreissena</taxon>
    </lineage>
</organism>
<dbReference type="PANTHER" id="PTHR46880:SF5">
    <property type="entry name" value="DUF4371 DOMAIN-CONTAINING PROTEIN"/>
    <property type="match status" value="1"/>
</dbReference>
<keyword evidence="3" id="KW-1185">Reference proteome</keyword>
<evidence type="ECO:0000313" key="3">
    <source>
        <dbReference type="Proteomes" id="UP000828390"/>
    </source>
</evidence>
<gene>
    <name evidence="2" type="ORF">DPMN_093969</name>
</gene>
<dbReference type="InterPro" id="IPR008906">
    <property type="entry name" value="HATC_C_dom"/>
</dbReference>
<dbReference type="PANTHER" id="PTHR46880">
    <property type="entry name" value="RAS-ASSOCIATING DOMAIN-CONTAINING PROTEIN"/>
    <property type="match status" value="1"/>
</dbReference>
<reference evidence="2" key="1">
    <citation type="journal article" date="2019" name="bioRxiv">
        <title>The Genome of the Zebra Mussel, Dreissena polymorpha: A Resource for Invasive Species Research.</title>
        <authorList>
            <person name="McCartney M.A."/>
            <person name="Auch B."/>
            <person name="Kono T."/>
            <person name="Mallez S."/>
            <person name="Zhang Y."/>
            <person name="Obille A."/>
            <person name="Becker A."/>
            <person name="Abrahante J.E."/>
            <person name="Garbe J."/>
            <person name="Badalamenti J.P."/>
            <person name="Herman A."/>
            <person name="Mangelson H."/>
            <person name="Liachko I."/>
            <person name="Sullivan S."/>
            <person name="Sone E.D."/>
            <person name="Koren S."/>
            <person name="Silverstein K.A.T."/>
            <person name="Beckman K.B."/>
            <person name="Gohl D.M."/>
        </authorList>
    </citation>
    <scope>NUCLEOTIDE SEQUENCE</scope>
    <source>
        <strain evidence="2">Duluth1</strain>
        <tissue evidence="2">Whole animal</tissue>
    </source>
</reference>
<sequence length="145" mass="16910">MHTSRIYTVIQYKAFNKASFMCYRQTTAKMSRQRGTLASYNMKDFKELTRVFLRCYKKEYPLISQLMNIALCIPMSSVVCECGLSLQNRINVKSRTALIPANVDTLMKLAMGPNVLDFLYEQAIRHWKAEKKRRLARLYEPPEGN</sequence>
<comment type="caution">
    <text evidence="2">The sequence shown here is derived from an EMBL/GenBank/DDBJ whole genome shotgun (WGS) entry which is preliminary data.</text>
</comment>
<protein>
    <recommendedName>
        <fullName evidence="1">HAT C-terminal dimerisation domain-containing protein</fullName>
    </recommendedName>
</protein>
<evidence type="ECO:0000313" key="2">
    <source>
        <dbReference type="EMBL" id="KAH3851487.1"/>
    </source>
</evidence>
<reference evidence="2" key="2">
    <citation type="submission" date="2020-11" db="EMBL/GenBank/DDBJ databases">
        <authorList>
            <person name="McCartney M.A."/>
            <person name="Auch B."/>
            <person name="Kono T."/>
            <person name="Mallez S."/>
            <person name="Becker A."/>
            <person name="Gohl D.M."/>
            <person name="Silverstein K.A.T."/>
            <person name="Koren S."/>
            <person name="Bechman K.B."/>
            <person name="Herman A."/>
            <person name="Abrahante J.E."/>
            <person name="Garbe J."/>
        </authorList>
    </citation>
    <scope>NUCLEOTIDE SEQUENCE</scope>
    <source>
        <strain evidence="2">Duluth1</strain>
        <tissue evidence="2">Whole animal</tissue>
    </source>
</reference>
<dbReference type="Proteomes" id="UP000828390">
    <property type="component" value="Unassembled WGS sequence"/>
</dbReference>
<dbReference type="GO" id="GO:0046983">
    <property type="term" value="F:protein dimerization activity"/>
    <property type="evidence" value="ECO:0007669"/>
    <property type="project" value="InterPro"/>
</dbReference>
<proteinExistence type="predicted"/>
<dbReference type="EMBL" id="JAIWYP010000003">
    <property type="protein sequence ID" value="KAH3851487.1"/>
    <property type="molecule type" value="Genomic_DNA"/>
</dbReference>
<dbReference type="SUPFAM" id="SSF53098">
    <property type="entry name" value="Ribonuclease H-like"/>
    <property type="match status" value="1"/>
</dbReference>
<evidence type="ECO:0000259" key="1">
    <source>
        <dbReference type="Pfam" id="PF05699"/>
    </source>
</evidence>
<accession>A0A9D4L6J1</accession>
<dbReference type="InterPro" id="IPR012337">
    <property type="entry name" value="RNaseH-like_sf"/>
</dbReference>
<dbReference type="Pfam" id="PF05699">
    <property type="entry name" value="Dimer_Tnp_hAT"/>
    <property type="match status" value="1"/>
</dbReference>
<feature type="domain" description="HAT C-terminal dimerisation" evidence="1">
    <location>
        <begin position="52"/>
        <end position="107"/>
    </location>
</feature>
<name>A0A9D4L6J1_DREPO</name>